<dbReference type="RefSeq" id="WP_090365974.1">
    <property type="nucleotide sequence ID" value="NZ_FNEM01000011.1"/>
</dbReference>
<name>A0A1G8VK86_9GAMM</name>
<proteinExistence type="predicted"/>
<gene>
    <name evidence="1" type="ORF">SAMN04488540_11173</name>
</gene>
<evidence type="ECO:0000313" key="2">
    <source>
        <dbReference type="Proteomes" id="UP000199527"/>
    </source>
</evidence>
<protein>
    <recommendedName>
        <fullName evidence="3">DUF2750 domain-containing protein</fullName>
    </recommendedName>
</protein>
<evidence type="ECO:0000313" key="1">
    <source>
        <dbReference type="EMBL" id="SDJ66393.1"/>
    </source>
</evidence>
<evidence type="ECO:0008006" key="3">
    <source>
        <dbReference type="Google" id="ProtNLM"/>
    </source>
</evidence>
<dbReference type="InterPro" id="IPR021284">
    <property type="entry name" value="DUF2750"/>
</dbReference>
<dbReference type="Pfam" id="PF11042">
    <property type="entry name" value="DUF2750"/>
    <property type="match status" value="1"/>
</dbReference>
<reference evidence="2" key="1">
    <citation type="submission" date="2016-10" db="EMBL/GenBank/DDBJ databases">
        <authorList>
            <person name="Varghese N."/>
            <person name="Submissions S."/>
        </authorList>
    </citation>
    <scope>NUCLEOTIDE SEQUENCE [LARGE SCALE GENOMIC DNA]</scope>
    <source>
        <strain evidence="2">DSM 23317</strain>
    </source>
</reference>
<dbReference type="AlphaFoldDB" id="A0A1G8VK86"/>
<sequence length="132" mass="15436">MSNAIDAELMQQLNGFDAEQRLQYLLKTAVDTRRLWLLIDEYGSVMFNTEDEDGVPVWPHQQLAEQWATGEWSHCKAEPISLAKWHSRWTRGLEQDELAVIAFPHQQEEGVVLFPDEFDAELSRLEKKQPRR</sequence>
<keyword evidence="2" id="KW-1185">Reference proteome</keyword>
<dbReference type="OrthoDB" id="2936081at2"/>
<dbReference type="EMBL" id="FNEM01000011">
    <property type="protein sequence ID" value="SDJ66393.1"/>
    <property type="molecule type" value="Genomic_DNA"/>
</dbReference>
<accession>A0A1G8VK86</accession>
<organism evidence="1 2">
    <name type="scientific">Ferrimonas sediminum</name>
    <dbReference type="NCBI Taxonomy" id="718193"/>
    <lineage>
        <taxon>Bacteria</taxon>
        <taxon>Pseudomonadati</taxon>
        <taxon>Pseudomonadota</taxon>
        <taxon>Gammaproteobacteria</taxon>
        <taxon>Alteromonadales</taxon>
        <taxon>Ferrimonadaceae</taxon>
        <taxon>Ferrimonas</taxon>
    </lineage>
</organism>
<dbReference type="Proteomes" id="UP000199527">
    <property type="component" value="Unassembled WGS sequence"/>
</dbReference>